<dbReference type="Proteomes" id="UP000001877">
    <property type="component" value="Chromosome"/>
</dbReference>
<dbReference type="InterPro" id="IPR002611">
    <property type="entry name" value="IstB_ATP-bd"/>
</dbReference>
<dbReference type="Gene3D" id="3.40.50.300">
    <property type="entry name" value="P-loop containing nucleotide triphosphate hydrolases"/>
    <property type="match status" value="1"/>
</dbReference>
<accession>C0Z717</accession>
<keyword evidence="4" id="KW-1185">Reference proteome</keyword>
<dbReference type="GO" id="GO:0005524">
    <property type="term" value="F:ATP binding"/>
    <property type="evidence" value="ECO:0007669"/>
    <property type="project" value="InterPro"/>
</dbReference>
<dbReference type="InterPro" id="IPR027417">
    <property type="entry name" value="P-loop_NTPase"/>
</dbReference>
<evidence type="ECO:0000313" key="2">
    <source>
        <dbReference type="EMBL" id="BAH43882.1"/>
    </source>
</evidence>
<dbReference type="SUPFAM" id="SSF52540">
    <property type="entry name" value="P-loop containing nucleoside triphosphate hydrolases"/>
    <property type="match status" value="1"/>
</dbReference>
<dbReference type="PANTHER" id="PTHR30050:SF4">
    <property type="entry name" value="ATP-BINDING PROTEIN RV3427C IN INSERTION SEQUENCE-RELATED"/>
    <property type="match status" value="1"/>
</dbReference>
<protein>
    <recommendedName>
        <fullName evidence="1">IstB-like ATP-binding domain-containing protein</fullName>
    </recommendedName>
</protein>
<evidence type="ECO:0000313" key="4">
    <source>
        <dbReference type="Proteomes" id="UP000001877"/>
    </source>
</evidence>
<evidence type="ECO:0000313" key="3">
    <source>
        <dbReference type="EMBL" id="BAH46366.1"/>
    </source>
</evidence>
<dbReference type="AlphaFoldDB" id="C0Z717"/>
<dbReference type="EMBL" id="AP008955">
    <property type="protein sequence ID" value="BAH46366.1"/>
    <property type="molecule type" value="Genomic_DNA"/>
</dbReference>
<proteinExistence type="predicted"/>
<dbReference type="EMBL" id="AP008955">
    <property type="protein sequence ID" value="BAH43882.1"/>
    <property type="molecule type" value="Genomic_DNA"/>
</dbReference>
<dbReference type="PANTHER" id="PTHR30050">
    <property type="entry name" value="CHROMOSOMAL REPLICATION INITIATOR PROTEIN DNAA"/>
    <property type="match status" value="1"/>
</dbReference>
<evidence type="ECO:0000259" key="1">
    <source>
        <dbReference type="Pfam" id="PF01695"/>
    </source>
</evidence>
<dbReference type="KEGG" id="bbe:BBR47_29050"/>
<dbReference type="KEGG" id="bbe:BBR47_53890"/>
<name>C0Z717_BREBN</name>
<dbReference type="Pfam" id="PF01695">
    <property type="entry name" value="IstB_IS21"/>
    <property type="match status" value="1"/>
</dbReference>
<reference evidence="3 4" key="1">
    <citation type="submission" date="2005-03" db="EMBL/GenBank/DDBJ databases">
        <title>Brevibacillus brevis strain 47, complete genome.</title>
        <authorList>
            <person name="Hosoyama A."/>
            <person name="Yamada R."/>
            <person name="Hongo Y."/>
            <person name="Terui Y."/>
            <person name="Ankai A."/>
            <person name="Masuyama W."/>
            <person name="Sekiguchi M."/>
            <person name="Takeda T."/>
            <person name="Asano K."/>
            <person name="Ohji S."/>
            <person name="Ichikawa N."/>
            <person name="Narita S."/>
            <person name="Aoki N."/>
            <person name="Miura H."/>
            <person name="Matsushita S."/>
            <person name="Sekigawa T."/>
            <person name="Yamagata H."/>
            <person name="Yoshikawa H."/>
            <person name="Udaka S."/>
            <person name="Tanikawa S."/>
            <person name="Fujita N."/>
        </authorList>
    </citation>
    <scope>NUCLEOTIDE SEQUENCE [LARGE SCALE GENOMIC DNA]</scope>
    <source>
        <strain evidence="4">47 / JCM 6285 / NBRC 100599</strain>
        <strain evidence="3">NBRC 100599</strain>
    </source>
</reference>
<dbReference type="eggNOG" id="COG1484">
    <property type="taxonomic scope" value="Bacteria"/>
</dbReference>
<sequence>MEPIRQSLHQVVKNCIEKQGSSERNCPHCGKVLKPIELFSEVIGKFQVTPVCKCEAEREMADIKRFERAKRNGEIHEYSDDDQMVIGATLTEYETETGTIRGFQVIQDFTRGIEEWGAKGIYLFGENGLGKSHLLSAATKELRNHGISVVYTTAKLLIAHTRKPIGKWDYLNAYRAADVLIIDELGAEIPADWEMGELFTVLNGRQNRSPILYGSNFTVKELESRFNERQKGWGTRLMERIIESSVLEELTGDSRRFDLHIENTEQLNRRLMKHD</sequence>
<organism evidence="3 4">
    <name type="scientific">Brevibacillus brevis (strain 47 / JCM 6285 / NBRC 100599)</name>
    <dbReference type="NCBI Taxonomy" id="358681"/>
    <lineage>
        <taxon>Bacteria</taxon>
        <taxon>Bacillati</taxon>
        <taxon>Bacillota</taxon>
        <taxon>Bacilli</taxon>
        <taxon>Bacillales</taxon>
        <taxon>Paenibacillaceae</taxon>
        <taxon>Brevibacillus</taxon>
    </lineage>
</organism>
<dbReference type="STRING" id="358681.BBR47_29050"/>
<dbReference type="HOGENOM" id="CLU_1106044_0_0_9"/>
<feature type="domain" description="IstB-like ATP-binding" evidence="1">
    <location>
        <begin position="118"/>
        <end position="257"/>
    </location>
</feature>
<dbReference type="GO" id="GO:0006260">
    <property type="term" value="P:DNA replication"/>
    <property type="evidence" value="ECO:0007669"/>
    <property type="project" value="TreeGrafter"/>
</dbReference>
<gene>
    <name evidence="2" type="ordered locus">BBR47_29050</name>
    <name evidence="3" type="ordered locus">BBR47_53890</name>
</gene>